<dbReference type="PROSITE" id="PS50977">
    <property type="entry name" value="HTH_TETR_2"/>
    <property type="match status" value="1"/>
</dbReference>
<evidence type="ECO:0000256" key="2">
    <source>
        <dbReference type="ARBA" id="ARBA00023125"/>
    </source>
</evidence>
<feature type="compositionally biased region" description="Polar residues" evidence="5">
    <location>
        <begin position="1"/>
        <end position="10"/>
    </location>
</feature>
<feature type="domain" description="HTH tetR-type" evidence="6">
    <location>
        <begin position="30"/>
        <end position="90"/>
    </location>
</feature>
<evidence type="ECO:0000256" key="1">
    <source>
        <dbReference type="ARBA" id="ARBA00023015"/>
    </source>
</evidence>
<evidence type="ECO:0000259" key="6">
    <source>
        <dbReference type="PROSITE" id="PS50977"/>
    </source>
</evidence>
<dbReference type="PANTHER" id="PTHR30055">
    <property type="entry name" value="HTH-TYPE TRANSCRIPTIONAL REGULATOR RUTR"/>
    <property type="match status" value="1"/>
</dbReference>
<accession>A0A1I6NVB6</accession>
<dbReference type="InterPro" id="IPR009057">
    <property type="entry name" value="Homeodomain-like_sf"/>
</dbReference>
<feature type="region of interest" description="Disordered" evidence="5">
    <location>
        <begin position="1"/>
        <end position="25"/>
    </location>
</feature>
<protein>
    <submittedName>
        <fullName evidence="7">Transcriptional regulator, TetR family</fullName>
    </submittedName>
</protein>
<evidence type="ECO:0000256" key="5">
    <source>
        <dbReference type="SAM" id="MobiDB-lite"/>
    </source>
</evidence>
<sequence length="221" mass="24140">MRDIAQTSALDPSETEAEAPRLNRRQAAKVRTRQKVLDAARALFAERGYEPATIRDIAKGAGMSTGAVFANFQDKAELFEAVLTEDLARLGETLRAAAASESSVRGRILAALTAAYHGTLEQLPLVQAVVARSWFQPVAAEMRMREAIKPVTAVVADVVQAGVREGELRQDADVRLLSDLIYAAFLSNYRRAAYDGWNMEQLDAQLQKQVDVILAGALARQ</sequence>
<dbReference type="InterPro" id="IPR050109">
    <property type="entry name" value="HTH-type_TetR-like_transc_reg"/>
</dbReference>
<name>A0A1I6NVB6_9CAUL</name>
<keyword evidence="1" id="KW-0805">Transcription regulation</keyword>
<organism evidence="7 8">
    <name type="scientific">Brevundimonas viscosa</name>
    <dbReference type="NCBI Taxonomy" id="871741"/>
    <lineage>
        <taxon>Bacteria</taxon>
        <taxon>Pseudomonadati</taxon>
        <taxon>Pseudomonadota</taxon>
        <taxon>Alphaproteobacteria</taxon>
        <taxon>Caulobacterales</taxon>
        <taxon>Caulobacteraceae</taxon>
        <taxon>Brevundimonas</taxon>
    </lineage>
</organism>
<keyword evidence="8" id="KW-1185">Reference proteome</keyword>
<gene>
    <name evidence="7" type="ORF">SAMN05192570_0556</name>
</gene>
<dbReference type="OrthoDB" id="9816431at2"/>
<dbReference type="InterPro" id="IPR036271">
    <property type="entry name" value="Tet_transcr_reg_TetR-rel_C_sf"/>
</dbReference>
<dbReference type="STRING" id="871741.SAMN05192570_0556"/>
<dbReference type="RefSeq" id="WP_092306515.1">
    <property type="nucleotide sequence ID" value="NZ_FOZV01000001.1"/>
</dbReference>
<evidence type="ECO:0000256" key="4">
    <source>
        <dbReference type="PROSITE-ProRule" id="PRU00335"/>
    </source>
</evidence>
<keyword evidence="3" id="KW-0804">Transcription</keyword>
<dbReference type="AlphaFoldDB" id="A0A1I6NVB6"/>
<evidence type="ECO:0000313" key="8">
    <source>
        <dbReference type="Proteomes" id="UP000198788"/>
    </source>
</evidence>
<dbReference type="SUPFAM" id="SSF48498">
    <property type="entry name" value="Tetracyclin repressor-like, C-terminal domain"/>
    <property type="match status" value="1"/>
</dbReference>
<evidence type="ECO:0000313" key="7">
    <source>
        <dbReference type="EMBL" id="SFS31887.1"/>
    </source>
</evidence>
<dbReference type="Pfam" id="PF00440">
    <property type="entry name" value="TetR_N"/>
    <property type="match status" value="1"/>
</dbReference>
<dbReference type="InterPro" id="IPR001647">
    <property type="entry name" value="HTH_TetR"/>
</dbReference>
<dbReference type="GO" id="GO:0000976">
    <property type="term" value="F:transcription cis-regulatory region binding"/>
    <property type="evidence" value="ECO:0007669"/>
    <property type="project" value="TreeGrafter"/>
</dbReference>
<dbReference type="PANTHER" id="PTHR30055:SF234">
    <property type="entry name" value="HTH-TYPE TRANSCRIPTIONAL REGULATOR BETI"/>
    <property type="match status" value="1"/>
</dbReference>
<dbReference type="Gene3D" id="1.10.10.60">
    <property type="entry name" value="Homeodomain-like"/>
    <property type="match status" value="1"/>
</dbReference>
<dbReference type="EMBL" id="FOZV01000001">
    <property type="protein sequence ID" value="SFS31887.1"/>
    <property type="molecule type" value="Genomic_DNA"/>
</dbReference>
<dbReference type="PRINTS" id="PR00455">
    <property type="entry name" value="HTHTETR"/>
</dbReference>
<proteinExistence type="predicted"/>
<dbReference type="Gene3D" id="1.10.357.10">
    <property type="entry name" value="Tetracycline Repressor, domain 2"/>
    <property type="match status" value="1"/>
</dbReference>
<evidence type="ECO:0000256" key="3">
    <source>
        <dbReference type="ARBA" id="ARBA00023163"/>
    </source>
</evidence>
<dbReference type="Proteomes" id="UP000198788">
    <property type="component" value="Unassembled WGS sequence"/>
</dbReference>
<dbReference type="GO" id="GO:0003700">
    <property type="term" value="F:DNA-binding transcription factor activity"/>
    <property type="evidence" value="ECO:0007669"/>
    <property type="project" value="TreeGrafter"/>
</dbReference>
<reference evidence="8" key="1">
    <citation type="submission" date="2016-10" db="EMBL/GenBank/DDBJ databases">
        <authorList>
            <person name="Varghese N."/>
            <person name="Submissions S."/>
        </authorList>
    </citation>
    <scope>NUCLEOTIDE SEQUENCE [LARGE SCALE GENOMIC DNA]</scope>
    <source>
        <strain evidence="8">CGMCC 1.10683</strain>
    </source>
</reference>
<feature type="DNA-binding region" description="H-T-H motif" evidence="4">
    <location>
        <begin position="53"/>
        <end position="72"/>
    </location>
</feature>
<dbReference type="SUPFAM" id="SSF46689">
    <property type="entry name" value="Homeodomain-like"/>
    <property type="match status" value="1"/>
</dbReference>
<keyword evidence="2 4" id="KW-0238">DNA-binding</keyword>